<dbReference type="PROSITE" id="PS52016">
    <property type="entry name" value="TONB_DEPENDENT_REC_3"/>
    <property type="match status" value="1"/>
</dbReference>
<dbReference type="InterPro" id="IPR037066">
    <property type="entry name" value="Plug_dom_sf"/>
</dbReference>
<feature type="compositionally biased region" description="Polar residues" evidence="13">
    <location>
        <begin position="253"/>
        <end position="271"/>
    </location>
</feature>
<evidence type="ECO:0000256" key="9">
    <source>
        <dbReference type="ARBA" id="ARBA00023170"/>
    </source>
</evidence>
<reference evidence="16 17" key="1">
    <citation type="submission" date="2017-06" db="EMBL/GenBank/DDBJ databases">
        <title>Reclassification of a Polynucleobacter cosmopolitanus strain isolated from tropical Lake Victoria as Polynucleobacter victoriensis comb. nov.</title>
        <authorList>
            <person name="Hahn M.W."/>
        </authorList>
    </citation>
    <scope>NUCLEOTIDE SEQUENCE [LARGE SCALE GENOMIC DNA]</scope>
    <source>
        <strain evidence="16 17">MWH-MoIso2</strain>
    </source>
</reference>
<comment type="similarity">
    <text evidence="2 11 12">Belongs to the TonB-dependent receptor family.</text>
</comment>
<evidence type="ECO:0000256" key="6">
    <source>
        <dbReference type="ARBA" id="ARBA00022729"/>
    </source>
</evidence>
<name>A0A229FSH2_9BURK</name>
<dbReference type="Pfam" id="PF00593">
    <property type="entry name" value="TonB_dep_Rec_b-barrel"/>
    <property type="match status" value="1"/>
</dbReference>
<gene>
    <name evidence="16" type="ORF">AOC33_06510</name>
</gene>
<dbReference type="Gene3D" id="2.40.170.20">
    <property type="entry name" value="TonB-dependent receptor, beta-barrel domain"/>
    <property type="match status" value="1"/>
</dbReference>
<dbReference type="Gene3D" id="2.170.130.10">
    <property type="entry name" value="TonB-dependent receptor, plug domain"/>
    <property type="match status" value="1"/>
</dbReference>
<evidence type="ECO:0000256" key="7">
    <source>
        <dbReference type="ARBA" id="ARBA00023077"/>
    </source>
</evidence>
<evidence type="ECO:0000256" key="5">
    <source>
        <dbReference type="ARBA" id="ARBA00022692"/>
    </source>
</evidence>
<evidence type="ECO:0000256" key="10">
    <source>
        <dbReference type="ARBA" id="ARBA00023237"/>
    </source>
</evidence>
<keyword evidence="9" id="KW-0675">Receptor</keyword>
<evidence type="ECO:0000256" key="2">
    <source>
        <dbReference type="ARBA" id="ARBA00009810"/>
    </source>
</evidence>
<dbReference type="GO" id="GO:0015232">
    <property type="term" value="F:heme transmembrane transporter activity"/>
    <property type="evidence" value="ECO:0007669"/>
    <property type="project" value="InterPro"/>
</dbReference>
<dbReference type="InterPro" id="IPR011276">
    <property type="entry name" value="TonB_haem/Hb_rcpt"/>
</dbReference>
<evidence type="ECO:0000256" key="3">
    <source>
        <dbReference type="ARBA" id="ARBA00022448"/>
    </source>
</evidence>
<evidence type="ECO:0000313" key="16">
    <source>
        <dbReference type="EMBL" id="OXL14966.1"/>
    </source>
</evidence>
<feature type="domain" description="TonB-dependent receptor plug" evidence="15">
    <location>
        <begin position="70"/>
        <end position="190"/>
    </location>
</feature>
<feature type="domain" description="TonB-dependent receptor-like beta-barrel" evidence="14">
    <location>
        <begin position="299"/>
        <end position="715"/>
    </location>
</feature>
<dbReference type="PANTHER" id="PTHR30069:SF29">
    <property type="entry name" value="HEMOGLOBIN AND HEMOGLOBIN-HAPTOGLOBIN-BINDING PROTEIN 1-RELATED"/>
    <property type="match status" value="1"/>
</dbReference>
<keyword evidence="3 11" id="KW-0813">Transport</keyword>
<comment type="subcellular location">
    <subcellularLocation>
        <location evidence="1 11">Cell outer membrane</location>
        <topology evidence="1 11">Multi-pass membrane protein</topology>
    </subcellularLocation>
</comment>
<evidence type="ECO:0000256" key="13">
    <source>
        <dbReference type="SAM" id="MobiDB-lite"/>
    </source>
</evidence>
<dbReference type="GO" id="GO:0015344">
    <property type="term" value="F:siderophore uptake transmembrane transporter activity"/>
    <property type="evidence" value="ECO:0007669"/>
    <property type="project" value="TreeGrafter"/>
</dbReference>
<keyword evidence="8 11" id="KW-0472">Membrane</keyword>
<dbReference type="GO" id="GO:0009279">
    <property type="term" value="C:cell outer membrane"/>
    <property type="evidence" value="ECO:0007669"/>
    <property type="project" value="UniProtKB-SubCell"/>
</dbReference>
<dbReference type="NCBIfam" id="TIGR01786">
    <property type="entry name" value="TonB-hemlactrns"/>
    <property type="match status" value="1"/>
</dbReference>
<evidence type="ECO:0000256" key="12">
    <source>
        <dbReference type="RuleBase" id="RU003357"/>
    </source>
</evidence>
<dbReference type="InterPro" id="IPR039426">
    <property type="entry name" value="TonB-dep_rcpt-like"/>
</dbReference>
<evidence type="ECO:0008006" key="18">
    <source>
        <dbReference type="Google" id="ProtNLM"/>
    </source>
</evidence>
<dbReference type="InterPro" id="IPR010949">
    <property type="entry name" value="TonB_Hb/transfer/lactofer_rcpt"/>
</dbReference>
<keyword evidence="4 11" id="KW-1134">Transmembrane beta strand</keyword>
<keyword evidence="6" id="KW-0732">Signal</keyword>
<comment type="caution">
    <text evidence="16">The sequence shown here is derived from an EMBL/GenBank/DDBJ whole genome shotgun (WGS) entry which is preliminary data.</text>
</comment>
<dbReference type="InterPro" id="IPR036942">
    <property type="entry name" value="Beta-barrel_TonB_sf"/>
</dbReference>
<keyword evidence="7 12" id="KW-0798">TonB box</keyword>
<protein>
    <recommendedName>
        <fullName evidence="18">TonB-dependent receptor</fullName>
    </recommendedName>
</protein>
<dbReference type="OrthoDB" id="9764669at2"/>
<accession>A0A229FSH2</accession>
<dbReference type="AlphaFoldDB" id="A0A229FSH2"/>
<dbReference type="NCBIfam" id="TIGR01785">
    <property type="entry name" value="TonB-hemin"/>
    <property type="match status" value="1"/>
</dbReference>
<dbReference type="RefSeq" id="WP_089515964.1">
    <property type="nucleotide sequence ID" value="NZ_NJGG01000002.1"/>
</dbReference>
<keyword evidence="17" id="KW-1185">Reference proteome</keyword>
<dbReference type="EMBL" id="NJGG01000002">
    <property type="protein sequence ID" value="OXL14966.1"/>
    <property type="molecule type" value="Genomic_DNA"/>
</dbReference>
<evidence type="ECO:0000256" key="8">
    <source>
        <dbReference type="ARBA" id="ARBA00023136"/>
    </source>
</evidence>
<evidence type="ECO:0000313" key="17">
    <source>
        <dbReference type="Proteomes" id="UP000215188"/>
    </source>
</evidence>
<dbReference type="InterPro" id="IPR012910">
    <property type="entry name" value="Plug_dom"/>
</dbReference>
<proteinExistence type="inferred from homology"/>
<evidence type="ECO:0000256" key="11">
    <source>
        <dbReference type="PROSITE-ProRule" id="PRU01360"/>
    </source>
</evidence>
<dbReference type="CDD" id="cd01347">
    <property type="entry name" value="ligand_gated_channel"/>
    <property type="match status" value="1"/>
</dbReference>
<dbReference type="InterPro" id="IPR000531">
    <property type="entry name" value="Beta-barrel_TonB"/>
</dbReference>
<keyword evidence="10 11" id="KW-0998">Cell outer membrane</keyword>
<dbReference type="PANTHER" id="PTHR30069">
    <property type="entry name" value="TONB-DEPENDENT OUTER MEMBRANE RECEPTOR"/>
    <property type="match status" value="1"/>
</dbReference>
<keyword evidence="5 11" id="KW-0812">Transmembrane</keyword>
<feature type="region of interest" description="Disordered" evidence="13">
    <location>
        <begin position="251"/>
        <end position="271"/>
    </location>
</feature>
<dbReference type="Proteomes" id="UP000215188">
    <property type="component" value="Unassembled WGS sequence"/>
</dbReference>
<evidence type="ECO:0000256" key="4">
    <source>
        <dbReference type="ARBA" id="ARBA00022452"/>
    </source>
</evidence>
<evidence type="ECO:0000259" key="15">
    <source>
        <dbReference type="Pfam" id="PF07715"/>
    </source>
</evidence>
<dbReference type="SUPFAM" id="SSF56935">
    <property type="entry name" value="Porins"/>
    <property type="match status" value="1"/>
</dbReference>
<dbReference type="GO" id="GO:0044718">
    <property type="term" value="P:siderophore transmembrane transport"/>
    <property type="evidence" value="ECO:0007669"/>
    <property type="project" value="TreeGrafter"/>
</dbReference>
<dbReference type="Pfam" id="PF07715">
    <property type="entry name" value="Plug"/>
    <property type="match status" value="1"/>
</dbReference>
<evidence type="ECO:0000259" key="14">
    <source>
        <dbReference type="Pfam" id="PF00593"/>
    </source>
</evidence>
<evidence type="ECO:0000256" key="1">
    <source>
        <dbReference type="ARBA" id="ARBA00004571"/>
    </source>
</evidence>
<sequence length="759" mass="83398">MLLQKLSRPKPQNSTARKPIYRIATFASLLCSLYAHQTSAQPPNIERKNSQQGTLGTINVLATRGEKSNLETPATISTITKDDMDRRGVKNIKDLFSEELDVNVKQTIRTGNSVSGASNRKGSNESINIRGLEGNRLNLMVDGIKLPYSFGFGSHSAARGDYLDVDGVSSVQVLRGASSALYGSDGVAGTVLFNTVDPKDILHDHPENSATSVTASYFDASQSSKGVLTHAQQGDDWSAVMLGSLSLGHETETQGVNDSAGSSRTKANPMDTHNTYVLGKYVKELKGGDELKFTLENSKKRIDTNNLNAIGAGIYSDNGQDYIDRTRLSIDHQHHLNSQLADVINSKLWYQKTNVHQAVWQTGTSQTNRYLPSTYNRTRNNKVLNDAYGFVLQGAKSISPSKYSDTQIAHQFKYGLDLSESWVKQELNRSGDVSTPESYIPKTKQDMVGVYLQDDLSIGHLNLIPAMRFDRWSTSSSAINKNDQAWSPSLGAIWSQEPAAMPFINIGKGFRAPAAEEISASFTNQAHGYAYIPNPNLDPERVLAKEVGIKGAVQQIKYAVSYFDNSYDDFISQYTFNSGTSPNGMAVCGLPQCYQYQNAPKANIQGMDLRLEYRHNTQWLFKAGYVRSSGSETTLAGLNQPINTVQPEKIILSADYHQGAWGAATTIKYVGAKKQEDIAGANTNTYAPGSYAIINARGHYKANKQLNLYAGINNLFDKKYIDWANISSSGLTQTGSTAVSDYHTSSGRNFFVSMNYEFQ</sequence>
<organism evidence="16 17">
    <name type="scientific">Polynucleobacter cosmopolitanus</name>
    <dbReference type="NCBI Taxonomy" id="351345"/>
    <lineage>
        <taxon>Bacteria</taxon>
        <taxon>Pseudomonadati</taxon>
        <taxon>Pseudomonadota</taxon>
        <taxon>Betaproteobacteria</taxon>
        <taxon>Burkholderiales</taxon>
        <taxon>Burkholderiaceae</taxon>
        <taxon>Polynucleobacter</taxon>
    </lineage>
</organism>